<evidence type="ECO:0000256" key="1">
    <source>
        <dbReference type="ARBA" id="ARBA00022801"/>
    </source>
</evidence>
<protein>
    <submittedName>
        <fullName evidence="4">Alpha/beta fold hydrolase</fullName>
    </submittedName>
</protein>
<feature type="domain" description="Peptidase S9 prolyl oligopeptidase catalytic" evidence="3">
    <location>
        <begin position="133"/>
        <end position="339"/>
    </location>
</feature>
<evidence type="ECO:0000313" key="5">
    <source>
        <dbReference type="Proteomes" id="UP001204621"/>
    </source>
</evidence>
<proteinExistence type="predicted"/>
<dbReference type="InterPro" id="IPR029058">
    <property type="entry name" value="AB_hydrolase_fold"/>
</dbReference>
<feature type="chain" id="PRO_5045052523" evidence="2">
    <location>
        <begin position="26"/>
        <end position="341"/>
    </location>
</feature>
<dbReference type="PROSITE" id="PS00708">
    <property type="entry name" value="PRO_ENDOPEP_SER"/>
    <property type="match status" value="1"/>
</dbReference>
<dbReference type="PANTHER" id="PTHR42776">
    <property type="entry name" value="SERINE PEPTIDASE S9 FAMILY MEMBER"/>
    <property type="match status" value="1"/>
</dbReference>
<dbReference type="InterPro" id="IPR002471">
    <property type="entry name" value="Pept_S9_AS"/>
</dbReference>
<evidence type="ECO:0000256" key="2">
    <source>
        <dbReference type="SAM" id="SignalP"/>
    </source>
</evidence>
<name>A0ABT2CYB5_9BURK</name>
<evidence type="ECO:0000259" key="3">
    <source>
        <dbReference type="Pfam" id="PF00326"/>
    </source>
</evidence>
<keyword evidence="1 4" id="KW-0378">Hydrolase</keyword>
<dbReference type="InterPro" id="IPR001375">
    <property type="entry name" value="Peptidase_S9_cat"/>
</dbReference>
<sequence length="341" mass="38252">MSKFRWFFRSVCVMLALAVGGSVLAKDDQPKEGALDKYINRDAKDVGTRLEVLQTTAYEADQNVIALSFMQEYGDRIRMKRVYFPTPDKLLIPGYVFSPVKREPGKRYPAVVIVHGGIHEHLDWPFFPMIEAAISHGFVVIFPEYRGSRGYGAEHYRNDYGVTDAADVIAAGDYIARQDFVDSSAVSIMGHSRGGMVTLNAIEKAPKRFKAAVDIAGLADFVAYMAYKPEYRRQEVANESPSFNGKLPFENLPVYMDVSPINHVDKIQTPLLVIGTLGDKIVPWQLHSGRLIDALKAQGKTFEVKLYDAAPGGHVYIYGDSDETRDTFDRAFKFIAKYSRN</sequence>
<dbReference type="EMBL" id="JANUGU010000003">
    <property type="protein sequence ID" value="MCS0658963.1"/>
    <property type="molecule type" value="Genomic_DNA"/>
</dbReference>
<accession>A0ABT2CYB5</accession>
<feature type="signal peptide" evidence="2">
    <location>
        <begin position="1"/>
        <end position="25"/>
    </location>
</feature>
<keyword evidence="2" id="KW-0732">Signal</keyword>
<dbReference type="Gene3D" id="3.40.50.1820">
    <property type="entry name" value="alpha/beta hydrolase"/>
    <property type="match status" value="1"/>
</dbReference>
<comment type="caution">
    <text evidence="4">The sequence shown here is derived from an EMBL/GenBank/DDBJ whole genome shotgun (WGS) entry which is preliminary data.</text>
</comment>
<dbReference type="PANTHER" id="PTHR42776:SF27">
    <property type="entry name" value="DIPEPTIDYL PEPTIDASE FAMILY MEMBER 6"/>
    <property type="match status" value="1"/>
</dbReference>
<dbReference type="GO" id="GO:0016787">
    <property type="term" value="F:hydrolase activity"/>
    <property type="evidence" value="ECO:0007669"/>
    <property type="project" value="UniProtKB-KW"/>
</dbReference>
<dbReference type="SUPFAM" id="SSF53474">
    <property type="entry name" value="alpha/beta-Hydrolases"/>
    <property type="match status" value="1"/>
</dbReference>
<keyword evidence="5" id="KW-1185">Reference proteome</keyword>
<gene>
    <name evidence="4" type="ORF">NX778_12905</name>
</gene>
<reference evidence="4 5" key="1">
    <citation type="submission" date="2022-08" db="EMBL/GenBank/DDBJ databases">
        <title>Reclassification of Massilia species as members of the genera Telluria, Duganella, Pseudoduganella, Mokoshia gen. nov. and Zemynaea gen. nov. using orthogonal and non-orthogonal genome-based approaches.</title>
        <authorList>
            <person name="Bowman J.P."/>
        </authorList>
    </citation>
    <scope>NUCLEOTIDE SEQUENCE [LARGE SCALE GENOMIC DNA]</scope>
    <source>
        <strain evidence="4 5">JCM 31606</strain>
    </source>
</reference>
<dbReference type="Proteomes" id="UP001204621">
    <property type="component" value="Unassembled WGS sequence"/>
</dbReference>
<evidence type="ECO:0000313" key="4">
    <source>
        <dbReference type="EMBL" id="MCS0658963.1"/>
    </source>
</evidence>
<organism evidence="4 5">
    <name type="scientific">Massilia terrae</name>
    <dbReference type="NCBI Taxonomy" id="1811224"/>
    <lineage>
        <taxon>Bacteria</taxon>
        <taxon>Pseudomonadati</taxon>
        <taxon>Pseudomonadota</taxon>
        <taxon>Betaproteobacteria</taxon>
        <taxon>Burkholderiales</taxon>
        <taxon>Oxalobacteraceae</taxon>
        <taxon>Telluria group</taxon>
        <taxon>Massilia</taxon>
    </lineage>
</organism>
<dbReference type="Pfam" id="PF00326">
    <property type="entry name" value="Peptidase_S9"/>
    <property type="match status" value="1"/>
</dbReference>
<dbReference type="RefSeq" id="WP_258812148.1">
    <property type="nucleotide sequence ID" value="NZ_JANUGU010000003.1"/>
</dbReference>